<proteinExistence type="predicted"/>
<dbReference type="Pfam" id="PF05140">
    <property type="entry name" value="ResB"/>
    <property type="match status" value="1"/>
</dbReference>
<feature type="transmembrane region" description="Helical" evidence="6">
    <location>
        <begin position="189"/>
        <end position="210"/>
    </location>
</feature>
<evidence type="ECO:0000256" key="2">
    <source>
        <dbReference type="ARBA" id="ARBA00022692"/>
    </source>
</evidence>
<dbReference type="PANTHER" id="PTHR31566">
    <property type="entry name" value="CYTOCHROME C BIOGENESIS PROTEIN CCS1, CHLOROPLASTIC"/>
    <property type="match status" value="1"/>
</dbReference>
<evidence type="ECO:0000256" key="3">
    <source>
        <dbReference type="ARBA" id="ARBA00022748"/>
    </source>
</evidence>
<dbReference type="GO" id="GO:0016020">
    <property type="term" value="C:membrane"/>
    <property type="evidence" value="ECO:0007669"/>
    <property type="project" value="UniProtKB-SubCell"/>
</dbReference>
<evidence type="ECO:0000256" key="1">
    <source>
        <dbReference type="ARBA" id="ARBA00004141"/>
    </source>
</evidence>
<keyword evidence="4 6" id="KW-1133">Transmembrane helix</keyword>
<comment type="subcellular location">
    <subcellularLocation>
        <location evidence="1">Membrane</location>
        <topology evidence="1">Multi-pass membrane protein</topology>
    </subcellularLocation>
</comment>
<evidence type="ECO:0000256" key="5">
    <source>
        <dbReference type="ARBA" id="ARBA00023136"/>
    </source>
</evidence>
<evidence type="ECO:0000256" key="6">
    <source>
        <dbReference type="SAM" id="Phobius"/>
    </source>
</evidence>
<name>A0A6J7KZG7_9ZZZZ</name>
<dbReference type="AlphaFoldDB" id="A0A6J7KZG7"/>
<feature type="transmembrane region" description="Helical" evidence="6">
    <location>
        <begin position="37"/>
        <end position="54"/>
    </location>
</feature>
<keyword evidence="2 6" id="KW-0812">Transmembrane</keyword>
<dbReference type="InterPro" id="IPR023494">
    <property type="entry name" value="Cyt_c_bgen_Ccs1/CcsB/ResB"/>
</dbReference>
<dbReference type="PANTHER" id="PTHR31566:SF0">
    <property type="entry name" value="CYTOCHROME C BIOGENESIS PROTEIN CCS1, CHLOROPLASTIC"/>
    <property type="match status" value="1"/>
</dbReference>
<evidence type="ECO:0000313" key="8">
    <source>
        <dbReference type="EMBL" id="CAB4958894.1"/>
    </source>
</evidence>
<evidence type="ECO:0000259" key="7">
    <source>
        <dbReference type="Pfam" id="PF05140"/>
    </source>
</evidence>
<sequence length="531" mass="57094">MSTDEEPTEQAPAPLPPLGGLGFARWAWRQLTSMKTALILLFLLAIASIPGSILPQQGNDPLKVKEWIAGSPEVGRVLKSLGFFDVFAAPWFAAVYLLLFISLIGCVIPRARQHWRAMLAPPPAAPRNLDRLGGTVTLDVTAGPAEVLADAADYLRRHRWRVVSGPSGTADGAQWVAAEKGYLRETGNLVFHVALLLILASVAVGGLFGWKGNVIVKEGGGFANTVTQYDAWGGGRLVDPDSLTPFSFSLDSFEVDFEREGSQRGAPKYFEARVTYRDEPGSAEQRAVIEVNAPLEVDRAKVFLVGHGYAPSFVVKDSSGKVVFKDAVVFLPQDGNFTSTGVVKVPDADPQLGLRGLFLPTASVDKIRGGESVFPAPDDPAMFLSAWTGDLGLDTGMPQSVYRLDSESMTQIGLATLRPGQVWDWPDGSGSVMFTGFDRWASFQIAYDPGKEAALIASILAIAGLMLSLFVRRRRIWVKVLAPSGAATVVQVAGLTRSSSLDDIDLGALTDDIDALVREISRAEATAKEHT</sequence>
<feature type="transmembrane region" description="Helical" evidence="6">
    <location>
        <begin position="88"/>
        <end position="108"/>
    </location>
</feature>
<protein>
    <submittedName>
        <fullName evidence="8">Unannotated protein</fullName>
    </submittedName>
</protein>
<keyword evidence="5 6" id="KW-0472">Membrane</keyword>
<accession>A0A6J7KZG7</accession>
<keyword evidence="3" id="KW-0201">Cytochrome c-type biogenesis</keyword>
<organism evidence="8">
    <name type="scientific">freshwater metagenome</name>
    <dbReference type="NCBI Taxonomy" id="449393"/>
    <lineage>
        <taxon>unclassified sequences</taxon>
        <taxon>metagenomes</taxon>
        <taxon>ecological metagenomes</taxon>
    </lineage>
</organism>
<feature type="transmembrane region" description="Helical" evidence="6">
    <location>
        <begin position="453"/>
        <end position="471"/>
    </location>
</feature>
<dbReference type="GO" id="GO:0017004">
    <property type="term" value="P:cytochrome complex assembly"/>
    <property type="evidence" value="ECO:0007669"/>
    <property type="project" value="UniProtKB-KW"/>
</dbReference>
<dbReference type="EMBL" id="CAFBNE010000069">
    <property type="protein sequence ID" value="CAB4958894.1"/>
    <property type="molecule type" value="Genomic_DNA"/>
</dbReference>
<gene>
    <name evidence="8" type="ORF">UFOPK3772_02060</name>
</gene>
<evidence type="ECO:0000256" key="4">
    <source>
        <dbReference type="ARBA" id="ARBA00022989"/>
    </source>
</evidence>
<feature type="domain" description="ResB-like" evidence="7">
    <location>
        <begin position="34"/>
        <end position="500"/>
    </location>
</feature>
<reference evidence="8" key="1">
    <citation type="submission" date="2020-05" db="EMBL/GenBank/DDBJ databases">
        <authorList>
            <person name="Chiriac C."/>
            <person name="Salcher M."/>
            <person name="Ghai R."/>
            <person name="Kavagutti S V."/>
        </authorList>
    </citation>
    <scope>NUCLEOTIDE SEQUENCE</scope>
</reference>
<dbReference type="InterPro" id="IPR007816">
    <property type="entry name" value="ResB-like_domain"/>
</dbReference>